<name>A0A0E0E2X6_9ORYZ</name>
<evidence type="ECO:0000313" key="22">
    <source>
        <dbReference type="EnsemblPlants" id="OMERI06G19070.1"/>
    </source>
</evidence>
<dbReference type="CDD" id="cd01561">
    <property type="entry name" value="CBS_like"/>
    <property type="match status" value="2"/>
</dbReference>
<protein>
    <recommendedName>
        <fullName evidence="6">cysteine synthase</fullName>
        <ecNumber evidence="6">2.5.1.47</ecNumber>
    </recommendedName>
</protein>
<dbReference type="GO" id="GO:0004124">
    <property type="term" value="F:cysteine synthase activity"/>
    <property type="evidence" value="ECO:0007669"/>
    <property type="project" value="UniProtKB-EC"/>
</dbReference>
<evidence type="ECO:0000256" key="10">
    <source>
        <dbReference type="ARBA" id="ARBA00022692"/>
    </source>
</evidence>
<dbReference type="Gramene" id="OMERI06G19070.1">
    <property type="protein sequence ID" value="OMERI06G19070.1"/>
    <property type="gene ID" value="OMERI06G19070"/>
</dbReference>
<evidence type="ECO:0000256" key="1">
    <source>
        <dbReference type="ARBA" id="ARBA00001933"/>
    </source>
</evidence>
<organism evidence="22">
    <name type="scientific">Oryza meridionalis</name>
    <dbReference type="NCBI Taxonomy" id="40149"/>
    <lineage>
        <taxon>Eukaryota</taxon>
        <taxon>Viridiplantae</taxon>
        <taxon>Streptophyta</taxon>
        <taxon>Embryophyta</taxon>
        <taxon>Tracheophyta</taxon>
        <taxon>Spermatophyta</taxon>
        <taxon>Magnoliopsida</taxon>
        <taxon>Liliopsida</taxon>
        <taxon>Poales</taxon>
        <taxon>Poaceae</taxon>
        <taxon>BOP clade</taxon>
        <taxon>Oryzoideae</taxon>
        <taxon>Oryzeae</taxon>
        <taxon>Oryzinae</taxon>
        <taxon>Oryza</taxon>
    </lineage>
</organism>
<feature type="binding site" evidence="17">
    <location>
        <begin position="1053"/>
        <end position="1057"/>
    </location>
    <ligand>
        <name>pyridoxal 5'-phosphate</name>
        <dbReference type="ChEBI" id="CHEBI:597326"/>
    </ligand>
</feature>
<dbReference type="HOGENOM" id="CLU_006193_0_0_1"/>
<keyword evidence="14 19" id="KW-0472">Membrane</keyword>
<evidence type="ECO:0000256" key="6">
    <source>
        <dbReference type="ARBA" id="ARBA00012681"/>
    </source>
</evidence>
<evidence type="ECO:0000256" key="7">
    <source>
        <dbReference type="ARBA" id="ARBA00022605"/>
    </source>
</evidence>
<comment type="pathway">
    <text evidence="3">Protein modification; protein glycosylation.</text>
</comment>
<dbReference type="InterPro" id="IPR028098">
    <property type="entry name" value="Glyco_trans_4-like_N"/>
</dbReference>
<dbReference type="PANTHER" id="PTHR10314">
    <property type="entry name" value="CYSTATHIONINE BETA-SYNTHASE"/>
    <property type="match status" value="1"/>
</dbReference>
<evidence type="ECO:0000259" key="20">
    <source>
        <dbReference type="Pfam" id="PF00291"/>
    </source>
</evidence>
<dbReference type="EnsemblPlants" id="OMERI06G19070.1">
    <property type="protein sequence ID" value="OMERI06G19070.1"/>
    <property type="gene ID" value="OMERI06G19070"/>
</dbReference>
<dbReference type="Gene3D" id="3.40.50.2000">
    <property type="entry name" value="Glycogen Phosphorylase B"/>
    <property type="match status" value="2"/>
</dbReference>
<dbReference type="FunFam" id="3.40.50.2000:FF:000083">
    <property type="entry name" value="UDP-glycosyltransferase TURAN isoform X1"/>
    <property type="match status" value="1"/>
</dbReference>
<proteinExistence type="inferred from homology"/>
<accession>A0A0E0E2X6</accession>
<dbReference type="InterPro" id="IPR036052">
    <property type="entry name" value="TrpB-like_PALP_sf"/>
</dbReference>
<evidence type="ECO:0000256" key="9">
    <source>
        <dbReference type="ARBA" id="ARBA00022679"/>
    </source>
</evidence>
<keyword evidence="9" id="KW-0808">Transferase</keyword>
<dbReference type="Proteomes" id="UP000008021">
    <property type="component" value="Chromosome 6"/>
</dbReference>
<keyword evidence="11" id="KW-0256">Endoplasmic reticulum</keyword>
<dbReference type="FunFam" id="3.40.50.2000:FF:000109">
    <property type="entry name" value="Chitobiosyldiphosphodolichol beta-mannosyltransferase"/>
    <property type="match status" value="1"/>
</dbReference>
<evidence type="ECO:0000256" key="12">
    <source>
        <dbReference type="ARBA" id="ARBA00022898"/>
    </source>
</evidence>
<comment type="subcellular location">
    <subcellularLocation>
        <location evidence="2">Endoplasmic reticulum membrane</location>
        <topology evidence="2">Single-pass membrane protein</topology>
    </subcellularLocation>
</comment>
<evidence type="ECO:0000256" key="15">
    <source>
        <dbReference type="ARBA" id="ARBA00023192"/>
    </source>
</evidence>
<dbReference type="NCBIfam" id="TIGR01136">
    <property type="entry name" value="cysKM"/>
    <property type="match status" value="2"/>
</dbReference>
<comment type="catalytic activity">
    <reaction evidence="16">
        <text>O-acetyl-L-serine + hydrogen sulfide = L-cysteine + acetate</text>
        <dbReference type="Rhea" id="RHEA:14829"/>
        <dbReference type="ChEBI" id="CHEBI:29919"/>
        <dbReference type="ChEBI" id="CHEBI:30089"/>
        <dbReference type="ChEBI" id="CHEBI:35235"/>
        <dbReference type="ChEBI" id="CHEBI:58340"/>
        <dbReference type="EC" id="2.5.1.47"/>
    </reaction>
</comment>
<evidence type="ECO:0000256" key="14">
    <source>
        <dbReference type="ARBA" id="ARBA00023136"/>
    </source>
</evidence>
<evidence type="ECO:0000259" key="21">
    <source>
        <dbReference type="Pfam" id="PF13439"/>
    </source>
</evidence>
<evidence type="ECO:0000256" key="2">
    <source>
        <dbReference type="ARBA" id="ARBA00004389"/>
    </source>
</evidence>
<comment type="cofactor">
    <cofactor evidence="1 17">
        <name>pyridoxal 5'-phosphate</name>
        <dbReference type="ChEBI" id="CHEBI:597326"/>
    </cofactor>
</comment>
<keyword evidence="23" id="KW-1185">Reference proteome</keyword>
<dbReference type="Pfam" id="PF13439">
    <property type="entry name" value="Glyco_transf_4"/>
    <property type="match status" value="1"/>
</dbReference>
<evidence type="ECO:0000256" key="18">
    <source>
        <dbReference type="PIRSR" id="PIRSR605856-51"/>
    </source>
</evidence>
<dbReference type="InterPro" id="IPR050214">
    <property type="entry name" value="Cys_Synth/Cystath_Beta-Synth"/>
</dbReference>
<evidence type="ECO:0000256" key="3">
    <source>
        <dbReference type="ARBA" id="ARBA00004922"/>
    </source>
</evidence>
<feature type="binding site" evidence="17">
    <location>
        <position position="949"/>
    </location>
    <ligand>
        <name>pyridoxal 5'-phosphate</name>
        <dbReference type="ChEBI" id="CHEBI:597326"/>
    </ligand>
</feature>
<dbReference type="InterPro" id="IPR005859">
    <property type="entry name" value="CysK"/>
</dbReference>
<dbReference type="FunFam" id="3.40.50.1100:FF:000067">
    <property type="entry name" value="Cysteine synthase"/>
    <property type="match status" value="1"/>
</dbReference>
<dbReference type="SUPFAM" id="SSF53756">
    <property type="entry name" value="UDP-Glycosyltransferase/glycogen phosphorylase"/>
    <property type="match status" value="2"/>
</dbReference>
<feature type="binding site" evidence="17">
    <location>
        <position position="1141"/>
    </location>
    <ligand>
        <name>pyridoxal 5'-phosphate</name>
        <dbReference type="ChEBI" id="CHEBI:597326"/>
    </ligand>
</feature>
<dbReference type="InterPro" id="IPR005856">
    <property type="entry name" value="Cys_synth"/>
</dbReference>
<dbReference type="GO" id="GO:0006535">
    <property type="term" value="P:cysteine biosynthetic process from serine"/>
    <property type="evidence" value="ECO:0007669"/>
    <property type="project" value="InterPro"/>
</dbReference>
<feature type="domain" description="Glycosyltransferase subfamily 4-like N-terminal" evidence="21">
    <location>
        <begin position="38"/>
        <end position="188"/>
    </location>
</feature>
<dbReference type="InterPro" id="IPR001926">
    <property type="entry name" value="TrpB-like_PALP"/>
</dbReference>
<dbReference type="Pfam" id="PF00291">
    <property type="entry name" value="PALP"/>
    <property type="match status" value="2"/>
</dbReference>
<comment type="pathway">
    <text evidence="4">Amino-acid biosynthesis; L-cysteine biosynthesis; L-cysteine from L-serine: step 2/2.</text>
</comment>
<reference evidence="22" key="1">
    <citation type="submission" date="2015-04" db="UniProtKB">
        <authorList>
            <consortium name="EnsemblPlants"/>
        </authorList>
    </citation>
    <scope>IDENTIFICATION</scope>
</reference>
<evidence type="ECO:0000256" key="5">
    <source>
        <dbReference type="ARBA" id="ARBA00007103"/>
    </source>
</evidence>
<feature type="transmembrane region" description="Helical" evidence="19">
    <location>
        <begin position="74"/>
        <end position="95"/>
    </location>
</feature>
<sequence>MATAVEAGRRRCAVVVVLGDIGRSPRMQYHSLSLANQGGMEVDIVANGGSDPHLLLRENPSIHIHEMLTGISKISGALTLLLKAAIQFIILIWYLCFKIPGPDVFIVQNPPSVPTLAAVKLASWLRGAKFIVDWHNFGYTLLGLSHGRSHIIVKIYFWLEKHFGRMADGAFCVTKAMKHELDQKWGIKLGNSICSAMGNDDCISVEKEVEDRNTTVFTGRIDGEIFLKPNRPALVVSSTSWTPDEDFSILLEAALMYDRRVAATLGEDDSMDEGKLWIDIKNGKQFVYPRLLFIITGKGPDRKKYEEQIKRLKLRRVAFRTMWLASEDYPLLLGSADLGVSLHTSSSGLDLPMKVVDMFGCGLPVCAASFSCIDELVKVNNNGLLFSTSSELADELMMLFKGFPEECDDLKSLKVGALNTGSSSKWSTEWERYALPLVNQIGIHRSYPCCSGTAREVAAMAAEVVEEGRTGIPSQLSSALIGWTPLIEMKNIPKKEGIQARLIGNMETYQPLFSVKDRTALGMIEDAEEKGFITPGVTTLIEPTSGNLGIGLVLVAIQKGYRFIAVMPARYSLDKQMLLRFLGAELILTDPAGGYKGAMDKVEDLMKIMPNYYCFNQGTNPANPEAHFKWTGPEIWKDTAGKVDFFVTAAGTGGTLSGVGRHLKMKKPSINIVCVEPSESAVISGGSPGSHEIKGTGPGFIPKTLDRSIIDEVVTVSSEESMAMARRLAKEEGLLVGISSGANVAACIKIAAREENKGKMIVTMFPSGGERYMSSDLFADAISSQSIPSTHTRRESQTSGERLSLSLHQALTELVRPALAKKATEEDITEFRILLEMGEEIKHGEEGPDMAAPEEEQEQGRKGIPSLLSSSEENIASNITQLIGWTPLVEMKNIAKKEGVEGRLVGKMEAYQPLCSVKDRSSLRMIEDAEEKGLIIPGVTTLIEPTSGNLGIGLVLVAVQKGYRFIAVMPAKYSLDKQMLLRFLGAELILTDPAIGFNGMMDKVDELMKSIPNSHCLNQVTNPANPEAHFKWTGPEIWKDTAGKVDVFVASVGSGGTLTGVGRYLKMKNPSINIVCVEPSESPVISGGSPGPHKIQGTGAGFIPEILDKSVIDEVVTVSTEESMAMARRLAKEEGLLVGISSGANVAACIKIAAREENKGKMIVTMFPSGGERYMNSDLFAPVREECTVHIMVEDAEEKGLITPGVTTLIEPTGGNLGTGLRGYRFIAVMPAGYSLDKQMLLRFLGAEVILTDPAGGFKGMIDKVEELTKRTQMHTSNGLAIHNGYPWVVPSWTEVHFSVRAGSPRWSASPG</sequence>
<dbReference type="NCBIfam" id="TIGR01139">
    <property type="entry name" value="cysK"/>
    <property type="match status" value="2"/>
</dbReference>
<dbReference type="Pfam" id="PF13692">
    <property type="entry name" value="Glyco_trans_1_4"/>
    <property type="match status" value="1"/>
</dbReference>
<feature type="modified residue" description="N6-(pyridoxal phosphate)lysine" evidence="18">
    <location>
        <position position="918"/>
    </location>
</feature>
<dbReference type="GO" id="GO:0005789">
    <property type="term" value="C:endoplasmic reticulum membrane"/>
    <property type="evidence" value="ECO:0007669"/>
    <property type="project" value="UniProtKB-SubCell"/>
</dbReference>
<feature type="domain" description="Tryptophan synthase beta chain-like PALP" evidence="20">
    <location>
        <begin position="879"/>
        <end position="1168"/>
    </location>
</feature>
<keyword evidence="15" id="KW-0198">Cysteine biosynthesis</keyword>
<dbReference type="STRING" id="40149.A0A0E0E2X6"/>
<evidence type="ECO:0000256" key="13">
    <source>
        <dbReference type="ARBA" id="ARBA00022989"/>
    </source>
</evidence>
<dbReference type="EC" id="2.5.1.47" evidence="6"/>
<evidence type="ECO:0000313" key="23">
    <source>
        <dbReference type="Proteomes" id="UP000008021"/>
    </source>
</evidence>
<evidence type="ECO:0000256" key="8">
    <source>
        <dbReference type="ARBA" id="ARBA00022676"/>
    </source>
</evidence>
<evidence type="ECO:0000256" key="4">
    <source>
        <dbReference type="ARBA" id="ARBA00004962"/>
    </source>
</evidence>
<evidence type="ECO:0000256" key="11">
    <source>
        <dbReference type="ARBA" id="ARBA00022824"/>
    </source>
</evidence>
<keyword evidence="13 19" id="KW-1133">Transmembrane helix</keyword>
<dbReference type="eggNOG" id="KOG2941">
    <property type="taxonomic scope" value="Eukaryota"/>
</dbReference>
<keyword evidence="7" id="KW-0028">Amino-acid biosynthesis</keyword>
<keyword evidence="8" id="KW-0328">Glycosyltransferase</keyword>
<dbReference type="Gene3D" id="3.40.50.1100">
    <property type="match status" value="5"/>
</dbReference>
<keyword evidence="12 17" id="KW-0663">Pyridoxal phosphate</keyword>
<feature type="domain" description="Tryptophan synthase beta chain-like PALP" evidence="20">
    <location>
        <begin position="480"/>
        <end position="766"/>
    </location>
</feature>
<dbReference type="GO" id="GO:0016757">
    <property type="term" value="F:glycosyltransferase activity"/>
    <property type="evidence" value="ECO:0007669"/>
    <property type="project" value="UniProtKB-KW"/>
</dbReference>
<evidence type="ECO:0000256" key="19">
    <source>
        <dbReference type="SAM" id="Phobius"/>
    </source>
</evidence>
<evidence type="ECO:0000256" key="16">
    <source>
        <dbReference type="ARBA" id="ARBA00047931"/>
    </source>
</evidence>
<reference evidence="22" key="2">
    <citation type="submission" date="2018-05" db="EMBL/GenBank/DDBJ databases">
        <title>OmerRS3 (Oryza meridionalis Reference Sequence Version 3).</title>
        <authorList>
            <person name="Zhang J."/>
            <person name="Kudrna D."/>
            <person name="Lee S."/>
            <person name="Talag J."/>
            <person name="Welchert J."/>
            <person name="Wing R.A."/>
        </authorList>
    </citation>
    <scope>NUCLEOTIDE SEQUENCE [LARGE SCALE GENOMIC DNA]</scope>
    <source>
        <strain evidence="22">cv. OR44</strain>
    </source>
</reference>
<comment type="similarity">
    <text evidence="5">Belongs to the cysteine synthase/cystathionine beta-synthase family.</text>
</comment>
<dbReference type="SUPFAM" id="SSF53686">
    <property type="entry name" value="Tryptophan synthase beta subunit-like PLP-dependent enzymes"/>
    <property type="match status" value="3"/>
</dbReference>
<evidence type="ECO:0000256" key="17">
    <source>
        <dbReference type="PIRSR" id="PIRSR605856-50"/>
    </source>
</evidence>
<dbReference type="FunFam" id="3.40.50.1100:FF:000006">
    <property type="entry name" value="Cysteine synthase"/>
    <property type="match status" value="1"/>
</dbReference>
<keyword evidence="10 19" id="KW-0812">Transmembrane</keyword>